<dbReference type="EMBL" id="QPIJ01000055">
    <property type="protein sequence ID" value="RCV87112.1"/>
    <property type="molecule type" value="Genomic_DNA"/>
</dbReference>
<gene>
    <name evidence="1" type="ORF">DU506_17245</name>
</gene>
<proteinExistence type="predicted"/>
<dbReference type="Proteomes" id="UP000253204">
    <property type="component" value="Unassembled WGS sequence"/>
</dbReference>
<keyword evidence="2" id="KW-1185">Reference proteome</keyword>
<organism evidence="1 2">
    <name type="scientific">Vreelandella rituensis</name>
    <dbReference type="NCBI Taxonomy" id="2282306"/>
    <lineage>
        <taxon>Bacteria</taxon>
        <taxon>Pseudomonadati</taxon>
        <taxon>Pseudomonadota</taxon>
        <taxon>Gammaproteobacteria</taxon>
        <taxon>Oceanospirillales</taxon>
        <taxon>Halomonadaceae</taxon>
        <taxon>Vreelandella</taxon>
    </lineage>
</organism>
<evidence type="ECO:0000313" key="1">
    <source>
        <dbReference type="EMBL" id="RCV87112.1"/>
    </source>
</evidence>
<name>A0A368TSL4_9GAMM</name>
<reference evidence="1 2" key="1">
    <citation type="submission" date="2018-07" db="EMBL/GenBank/DDBJ databases">
        <title>Halomonas rutogse sp. nov., isolated from Lake TangqianCo on Tibetan Plateau.</title>
        <authorList>
            <person name="Lu H."/>
            <person name="Xing P."/>
            <person name="Wu Q."/>
        </authorList>
    </citation>
    <scope>NUCLEOTIDE SEQUENCE [LARGE SCALE GENOMIC DNA]</scope>
    <source>
        <strain evidence="1 2">TQ8S</strain>
    </source>
</reference>
<comment type="caution">
    <text evidence="1">The sequence shown here is derived from an EMBL/GenBank/DDBJ whole genome shotgun (WGS) entry which is preliminary data.</text>
</comment>
<accession>A0A368TSL4</accession>
<dbReference type="OrthoDB" id="5630294at2"/>
<evidence type="ECO:0000313" key="2">
    <source>
        <dbReference type="Proteomes" id="UP000253204"/>
    </source>
</evidence>
<sequence length="1722" mass="194113">MRWFAVILASTLPLTAMGQEHPYSYSSDPLSGQARASQPPRLIWELANRLDHSRNGRVRLEAGETETFELAAQGHLRLQLDDDQPPPLLWLSRDGELWWQTFWAPGPEGQEWFHVKDKPSPLLARLEAETDVHGRLLVAEMDPVNSPDYYQDYYQETSTPRAFEQVELVDDNGERLDVLRLGQSEVLALDIEGPVVLAIASRPAEAATHQTQYTLSWALDETPWQQVSIERTQLSTFYQEVGASQLHGGMDRRYLTIPEGEHRLKLKASLPLLARIEQAEGDYFLDFNEPEPITAELTQGLFDQPLTANGKTLAELDALRQSNHLDGAANIALGFLEQEATPWPGAKPQTAKQALVGDIERSQRFFRNIYPDAGGESLAMNTAWFATTSPLDIEVDEDYYLDENVLDRLGRGLFVELGTEALNYPLPFRFGPSRLRLSVARLNSHKDAELWVQYDEAPAKRLRLSDPALQVDLPTPEDAVLSQGQSLVHPTLGGIFTTNRDPGHFWPTANVTLPLPADVDEVRVWSDAPIPVSLQYRASQPFEASESAYRELMEETSSSLFAQLHQAFEAAPHPKSEPLTPSITPERALKNQWYPMLRYLHAAQAAYLDDVRPERPNQAVANLNERLKRARLEAEREDWIGVLETLGRASYGQNPEAYRLSQNALENLGEHYLAQRQRIATAVFAHDAETRRLATDDMLAEYAKTQQWGSQVRLLAARFLREGDSRLLDPLSEALHRAGDSLWASQVGLLLTHEGITPNWLPEAAQAAGWQDTVSSVPDPLRQGDLAARGGDNARAMEHWRQAGEAGRARMERMRDAESIARALESLDRKRRLAGVERWLEWSLSPEQDFDWVSLGNRLESSRGFSTLFSEVTQKPLALPHASTDAPVELNVVGPTVLRVQLRQVGPDTRKPGEIDWLEAELVDAGGETTTLQSPILSRAENPYLTTINQNTGTATGDDILFEVPAGLHRVRLRPLDHDYLTQLWQWQPTHPWTVLPPLTPLALNDLLHEPAEKIGFLAATVPNYLRVREANLEPLPVLPSAQLYTRELAAMNAFIFKDALEFLEFPDQFASPKDWPAGSYAVQVKNIATNASVPESPQAAHALAVALLWQLEQNPGHLDQVSARLAQLAEVHKEVPAIRQLADRLLQEYNWERISSSFESAGVRQLPLQAEMHSPFRRVRQALLPEFPAAAMLLSGRGTEGVELFTPEPLAIEIRLDQRVLPHEARIPAEVMIQIDDREPRRVRLSERGTIERIRLDAGEHALRLWLSDPRQQQFVTAQLNRAESGAPLVEEETRTYHIAAPGQPASFYVKGPAWVWVDEWPSHNGSTVYRFVAPGWQSLTFESGDGEDRYYRLHALRQARKARPLEPGVKKASLAVPAEGPLPPPAPVEPVAWTVEDRHSPGAGLDSWGGYLRFIERIDGSEDDVAPTQGTSAVETGLSYRFRQRDRRLFSRSDLLLRWLEGSENMLGAKQWIDFYPEDSNWQLGFFSEAYLQHGKIDELDGDNHWSARLQASIERTYQLSPRLRHEPGLTLNQRWLSLDSVPDGALAELDPDVFSPYKNDHKRSLVLSDRLTWTPHLDQRIYLEGVLVSNESLNPFDPDYLEVTTAARQLFGSVAGEAGVRWRRYFNDNDRSDSIDRKRAFVGGNLLRWGAGANALTLRAETDYDIDRRNFGFQLRIGFEANAGRLSPARRPDELDFLPLRRAQQRMHVETNRLEPVYP</sequence>
<dbReference type="RefSeq" id="WP_114488126.1">
    <property type="nucleotide sequence ID" value="NZ_CBCSHM010000065.1"/>
</dbReference>
<protein>
    <submittedName>
        <fullName evidence="1">Uncharacterized protein</fullName>
    </submittedName>
</protein>